<evidence type="ECO:0000313" key="3">
    <source>
        <dbReference type="EMBL" id="KAI8039141.1"/>
    </source>
</evidence>
<feature type="region of interest" description="Disordered" evidence="1">
    <location>
        <begin position="186"/>
        <end position="205"/>
    </location>
</feature>
<dbReference type="Proteomes" id="UP001059596">
    <property type="component" value="Unassembled WGS sequence"/>
</dbReference>
<sequence>MSKKLFRPIIQPEILRRLCDKPRLSSKPSNTPHPPKDPPDEGYNPSSVDHNALDVPAFVSPSSFRQFSSPDEKLGPGAGKALEYKNAHYFGYHRFSFMNLMSTANELRDERRLDGGLQASIEADEETVTEESELETMKKLEQECDGILEAQAKQIEEAKSSAKEKNIQDMSEEELQEWCKKEEEDIKKKEQQKKDGEKPQKKLEDMSEEELVAWCQKKESDIKAKEKKKQAEEKAKCEAEEKKKNTEAKKKFFFLLSIFNLFRYDSIQSNLLQNCETGELEYFYTDTVRVNKPAYDEETGEPIHDQIMKMRFRKHNNFHVPKHFLRGTICDEIDDDMANTVRHGAATVIPKGPPKKATPGYEREDYCQMDGVSSNIILGYTRHQYVLFLVPTLFCYNFFIGAVLALIEIVLHMMSHHKNSLTMQKGLYFRSPLHVLSSQFCAICRTESDSKYNRTFDILNKQMRNSHREALKDMAKAIG</sequence>
<dbReference type="Pfam" id="PF15880">
    <property type="entry name" value="NDUFV3"/>
    <property type="match status" value="1"/>
</dbReference>
<proteinExistence type="predicted"/>
<keyword evidence="2" id="KW-0812">Transmembrane</keyword>
<dbReference type="InterPro" id="IPR026193">
    <property type="entry name" value="NDUFV3"/>
</dbReference>
<dbReference type="AlphaFoldDB" id="A0A9Q0BP90"/>
<evidence type="ECO:0000313" key="4">
    <source>
        <dbReference type="Proteomes" id="UP001059596"/>
    </source>
</evidence>
<reference evidence="3" key="1">
    <citation type="journal article" date="2023" name="Genome Biol. Evol.">
        <title>Long-read-based Genome Assembly of Drosophila gunungcola Reveals Fewer Chemosensory Genes in Flower-breeding Species.</title>
        <authorList>
            <person name="Negi A."/>
            <person name="Liao B.Y."/>
            <person name="Yeh S.D."/>
        </authorList>
    </citation>
    <scope>NUCLEOTIDE SEQUENCE</scope>
    <source>
        <strain evidence="3">Sukarami</strain>
    </source>
</reference>
<keyword evidence="2" id="KW-0472">Membrane</keyword>
<evidence type="ECO:0000256" key="1">
    <source>
        <dbReference type="SAM" id="MobiDB-lite"/>
    </source>
</evidence>
<keyword evidence="2" id="KW-1133">Transmembrane helix</keyword>
<evidence type="ECO:0000256" key="2">
    <source>
        <dbReference type="SAM" id="Phobius"/>
    </source>
</evidence>
<accession>A0A9Q0BP90</accession>
<organism evidence="3 4">
    <name type="scientific">Drosophila gunungcola</name>
    <name type="common">fruit fly</name>
    <dbReference type="NCBI Taxonomy" id="103775"/>
    <lineage>
        <taxon>Eukaryota</taxon>
        <taxon>Metazoa</taxon>
        <taxon>Ecdysozoa</taxon>
        <taxon>Arthropoda</taxon>
        <taxon>Hexapoda</taxon>
        <taxon>Insecta</taxon>
        <taxon>Pterygota</taxon>
        <taxon>Neoptera</taxon>
        <taxon>Endopterygota</taxon>
        <taxon>Diptera</taxon>
        <taxon>Brachycera</taxon>
        <taxon>Muscomorpha</taxon>
        <taxon>Ephydroidea</taxon>
        <taxon>Drosophilidae</taxon>
        <taxon>Drosophila</taxon>
        <taxon>Sophophora</taxon>
    </lineage>
</organism>
<keyword evidence="4" id="KW-1185">Reference proteome</keyword>
<evidence type="ECO:0008006" key="5">
    <source>
        <dbReference type="Google" id="ProtNLM"/>
    </source>
</evidence>
<protein>
    <recommendedName>
        <fullName evidence="5">NADH dehydrogenase [ubiquinone] flavoprotein 3, mitochondrial</fullName>
    </recommendedName>
</protein>
<feature type="region of interest" description="Disordered" evidence="1">
    <location>
        <begin position="17"/>
        <end position="52"/>
    </location>
</feature>
<dbReference type="EMBL" id="JAMKOV010000006">
    <property type="protein sequence ID" value="KAI8039141.1"/>
    <property type="molecule type" value="Genomic_DNA"/>
</dbReference>
<comment type="caution">
    <text evidence="3">The sequence shown here is derived from an EMBL/GenBank/DDBJ whole genome shotgun (WGS) entry which is preliminary data.</text>
</comment>
<dbReference type="GO" id="GO:0005739">
    <property type="term" value="C:mitochondrion"/>
    <property type="evidence" value="ECO:0007669"/>
    <property type="project" value="InterPro"/>
</dbReference>
<gene>
    <name evidence="3" type="ORF">M5D96_007858</name>
</gene>
<feature type="transmembrane region" description="Helical" evidence="2">
    <location>
        <begin position="385"/>
        <end position="411"/>
    </location>
</feature>
<dbReference type="GO" id="GO:0045271">
    <property type="term" value="C:respiratory chain complex I"/>
    <property type="evidence" value="ECO:0007669"/>
    <property type="project" value="InterPro"/>
</dbReference>
<name>A0A9Q0BP90_9MUSC</name>